<dbReference type="InterPro" id="IPR045951">
    <property type="entry name" value="DUF6371"/>
</dbReference>
<feature type="domain" description="Zinc beta-ribbon finger putative" evidence="2">
    <location>
        <begin position="2"/>
        <end position="31"/>
    </location>
</feature>
<evidence type="ECO:0000313" key="3">
    <source>
        <dbReference type="EMBL" id="MCF8716365.1"/>
    </source>
</evidence>
<organism evidence="3 4">
    <name type="scientific">Joostella atrarenae</name>
    <dbReference type="NCBI Taxonomy" id="679257"/>
    <lineage>
        <taxon>Bacteria</taxon>
        <taxon>Pseudomonadati</taxon>
        <taxon>Bacteroidota</taxon>
        <taxon>Flavobacteriia</taxon>
        <taxon>Flavobacteriales</taxon>
        <taxon>Flavobacteriaceae</taxon>
        <taxon>Joostella</taxon>
    </lineage>
</organism>
<evidence type="ECO:0000313" key="4">
    <source>
        <dbReference type="Proteomes" id="UP000829517"/>
    </source>
</evidence>
<evidence type="ECO:0008006" key="5">
    <source>
        <dbReference type="Google" id="ProtNLM"/>
    </source>
</evidence>
<evidence type="ECO:0000259" key="2">
    <source>
        <dbReference type="Pfam" id="PF21957"/>
    </source>
</evidence>
<protein>
    <recommendedName>
        <fullName evidence="5">Toprim domain-containing protein</fullName>
    </recommendedName>
</protein>
<gene>
    <name evidence="3" type="ORF">JM658_16160</name>
</gene>
<evidence type="ECO:0000259" key="1">
    <source>
        <dbReference type="Pfam" id="PF19898"/>
    </source>
</evidence>
<keyword evidence="4" id="KW-1185">Reference proteome</keyword>
<feature type="domain" description="DUF6371" evidence="1">
    <location>
        <begin position="70"/>
        <end position="217"/>
    </location>
</feature>
<dbReference type="Pfam" id="PF21957">
    <property type="entry name" value="Zn_ribbon_16"/>
    <property type="match status" value="1"/>
</dbReference>
<dbReference type="Pfam" id="PF19898">
    <property type="entry name" value="DUF6371"/>
    <property type="match status" value="1"/>
</dbReference>
<dbReference type="InterPro" id="IPR047731">
    <property type="entry name" value="Zinc_ribbon_put"/>
</dbReference>
<sequence>MEYLSNEVGRCDREIKCGNHYTPKMYFKDNNLQNTYTPIINKHRAEKKMTQISYHPTSEVKLTLKNYSNNNLTGFLYSKFHENSVSKMINDYRIGTSNDKFFGTVFWQIDTKGKVRGGKIISYDKKGHRTKYINWIHAIQLKNNIISKFHLKQCLFGLHLLKDCNKTIAIVESEKTACIMSMLFQKYIWMASGSINGLNKDKLEDLKGCKIILYPDLGIQGKNGSPYTQWKERSEKLKNQGFNIEVSDLLEKKATIKDRERGLDIADYFIDFSQNKPKRIISKQNDQILKMYMKNKKLKTLIDVFDLRDVNGNTITF</sequence>
<proteinExistence type="predicted"/>
<name>A0ABS9J7G0_9FLAO</name>
<accession>A0ABS9J7G0</accession>
<reference evidence="3 4" key="1">
    <citation type="submission" date="2021-01" db="EMBL/GenBank/DDBJ databases">
        <title>Genome sequencing of Joostella atrarenae M1-2 (= KCTC 23194).</title>
        <authorList>
            <person name="Zakaria M.R."/>
            <person name="Lam M.Q."/>
            <person name="Chong C.S."/>
        </authorList>
    </citation>
    <scope>NUCLEOTIDE SEQUENCE [LARGE SCALE GENOMIC DNA]</scope>
    <source>
        <strain evidence="3 4">M1-2</strain>
    </source>
</reference>
<dbReference type="Proteomes" id="UP000829517">
    <property type="component" value="Unassembled WGS sequence"/>
</dbReference>
<comment type="caution">
    <text evidence="3">The sequence shown here is derived from an EMBL/GenBank/DDBJ whole genome shotgun (WGS) entry which is preliminary data.</text>
</comment>
<dbReference type="EMBL" id="JAETXX010000016">
    <property type="protein sequence ID" value="MCF8716365.1"/>
    <property type="molecule type" value="Genomic_DNA"/>
</dbReference>